<dbReference type="PANTHER" id="PTHR44080">
    <property type="entry name" value="E3 UBIQUITIN-PROTEIN LIGASE COP1"/>
    <property type="match status" value="1"/>
</dbReference>
<evidence type="ECO:0000313" key="7">
    <source>
        <dbReference type="Proteomes" id="UP001152747"/>
    </source>
</evidence>
<accession>A0A9P1IHR3</accession>
<keyword evidence="1" id="KW-0479">Metal-binding</keyword>
<dbReference type="PROSITE" id="PS00518">
    <property type="entry name" value="ZF_RING_1"/>
    <property type="match status" value="1"/>
</dbReference>
<gene>
    <name evidence="6" type="ORF">CAMP_LOCUS8301</name>
</gene>
<dbReference type="SUPFAM" id="SSF57850">
    <property type="entry name" value="RING/U-box"/>
    <property type="match status" value="1"/>
</dbReference>
<dbReference type="InterPro" id="IPR013083">
    <property type="entry name" value="Znf_RING/FYVE/PHD"/>
</dbReference>
<dbReference type="Gene3D" id="3.40.50.300">
    <property type="entry name" value="P-loop containing nucleotide triphosphate hydrolases"/>
    <property type="match status" value="1"/>
</dbReference>
<dbReference type="InterPro" id="IPR027417">
    <property type="entry name" value="P-loop_NTPase"/>
</dbReference>
<feature type="domain" description="RING-type" evidence="5">
    <location>
        <begin position="54"/>
        <end position="92"/>
    </location>
</feature>
<dbReference type="InterPro" id="IPR017907">
    <property type="entry name" value="Znf_RING_CS"/>
</dbReference>
<comment type="caution">
    <text evidence="6">The sequence shown here is derived from an EMBL/GenBank/DDBJ whole genome shotgun (WGS) entry which is preliminary data.</text>
</comment>
<dbReference type="PANTHER" id="PTHR44080:SF1">
    <property type="entry name" value="E3 UBIQUITIN-PROTEIN LIGASE COP1"/>
    <property type="match status" value="1"/>
</dbReference>
<dbReference type="InterPro" id="IPR001841">
    <property type="entry name" value="Znf_RING"/>
</dbReference>
<dbReference type="InterPro" id="IPR042755">
    <property type="entry name" value="COP1"/>
</dbReference>
<evidence type="ECO:0000256" key="3">
    <source>
        <dbReference type="ARBA" id="ARBA00022833"/>
    </source>
</evidence>
<dbReference type="Pfam" id="PF13445">
    <property type="entry name" value="zf-RING_UBOX"/>
    <property type="match status" value="1"/>
</dbReference>
<dbReference type="GO" id="GO:0008270">
    <property type="term" value="F:zinc ion binding"/>
    <property type="evidence" value="ECO:0007669"/>
    <property type="project" value="UniProtKB-KW"/>
</dbReference>
<dbReference type="Proteomes" id="UP001152747">
    <property type="component" value="Unassembled WGS sequence"/>
</dbReference>
<name>A0A9P1IHR3_9PELO</name>
<organism evidence="6 7">
    <name type="scientific">Caenorhabditis angaria</name>
    <dbReference type="NCBI Taxonomy" id="860376"/>
    <lineage>
        <taxon>Eukaryota</taxon>
        <taxon>Metazoa</taxon>
        <taxon>Ecdysozoa</taxon>
        <taxon>Nematoda</taxon>
        <taxon>Chromadorea</taxon>
        <taxon>Rhabditida</taxon>
        <taxon>Rhabditina</taxon>
        <taxon>Rhabditomorpha</taxon>
        <taxon>Rhabditoidea</taxon>
        <taxon>Rhabditidae</taxon>
        <taxon>Peloderinae</taxon>
        <taxon>Caenorhabditis</taxon>
    </lineage>
</organism>
<evidence type="ECO:0000256" key="2">
    <source>
        <dbReference type="ARBA" id="ARBA00022771"/>
    </source>
</evidence>
<dbReference type="Gene3D" id="3.30.40.10">
    <property type="entry name" value="Zinc/RING finger domain, C3HC4 (zinc finger)"/>
    <property type="match status" value="1"/>
</dbReference>
<protein>
    <recommendedName>
        <fullName evidence="5">RING-type domain-containing protein</fullName>
    </recommendedName>
</protein>
<dbReference type="GO" id="GO:0061630">
    <property type="term" value="F:ubiquitin protein ligase activity"/>
    <property type="evidence" value="ECO:0007669"/>
    <property type="project" value="InterPro"/>
</dbReference>
<dbReference type="PROSITE" id="PS50089">
    <property type="entry name" value="ZF_RING_2"/>
    <property type="match status" value="1"/>
</dbReference>
<sequence length="563" mass="63527">MAEGEKTSFSDLGSIHASQSEFSISNSSPRLESNASSSTACTELRRDFGADLICGICGELFDRPVMVSCGHSFCESCIEVHCRTSRNCVICEKDVGEFCNMIPSITLDNIVKKLKSSEIVTSFEDLFIYDEATRKSSRIERTLSTRSTMTNNKKRCFFTIAPPTICSSPTTEKRQFSKDALPVKSALKYPSDFYSGGGKNESVLVAEEDGEEEPDFAQKSSIFKRNGYGRRSERFTSCTIQKEPEKIEPPRRNSLLRRSLNALRTSGTKIHAKKMNPQEDSEILIEPAPKPPKKSSIWRRLFIAKKAIAQIKEDPAKEKIEEFGNNEKEMIPEETYSFFVGIGKKFEKKCTAQRENRNQISIVVFGTAQVGKTFFVKKLREVLEENCEERVEFIHVAERYAMGGVKELPFPEGDNRLPHVLSFMVRFEDGTSTLVDIIDPEYDPAHLPESYMKICDAAIFLIDHKNCGTVLTAYQIFRNMRHEHHKIMIECDMIINCRVDAAGKLEKVQNSAVCENFAKTMKAPVYELNVAKIDQKLAQQLLTSLVRRVIDARNVANTIGTAV</sequence>
<dbReference type="SMART" id="SM00184">
    <property type="entry name" value="RING"/>
    <property type="match status" value="1"/>
</dbReference>
<dbReference type="SUPFAM" id="SSF52540">
    <property type="entry name" value="P-loop containing nucleoside triphosphate hydrolases"/>
    <property type="match status" value="1"/>
</dbReference>
<dbReference type="InterPro" id="IPR027370">
    <property type="entry name" value="Znf-RING_euk"/>
</dbReference>
<evidence type="ECO:0000313" key="6">
    <source>
        <dbReference type="EMBL" id="CAI5445664.1"/>
    </source>
</evidence>
<evidence type="ECO:0000256" key="1">
    <source>
        <dbReference type="ARBA" id="ARBA00022723"/>
    </source>
</evidence>
<keyword evidence="7" id="KW-1185">Reference proteome</keyword>
<dbReference type="OrthoDB" id="6105938at2759"/>
<reference evidence="6" key="1">
    <citation type="submission" date="2022-11" db="EMBL/GenBank/DDBJ databases">
        <authorList>
            <person name="Kikuchi T."/>
        </authorList>
    </citation>
    <scope>NUCLEOTIDE SEQUENCE</scope>
    <source>
        <strain evidence="6">PS1010</strain>
    </source>
</reference>
<keyword evidence="3" id="KW-0862">Zinc</keyword>
<keyword evidence="2 4" id="KW-0863">Zinc-finger</keyword>
<proteinExistence type="predicted"/>
<evidence type="ECO:0000256" key="4">
    <source>
        <dbReference type="PROSITE-ProRule" id="PRU00175"/>
    </source>
</evidence>
<dbReference type="GO" id="GO:0043161">
    <property type="term" value="P:proteasome-mediated ubiquitin-dependent protein catabolic process"/>
    <property type="evidence" value="ECO:0007669"/>
    <property type="project" value="TreeGrafter"/>
</dbReference>
<dbReference type="EMBL" id="CANHGI010000003">
    <property type="protein sequence ID" value="CAI5445664.1"/>
    <property type="molecule type" value="Genomic_DNA"/>
</dbReference>
<dbReference type="AlphaFoldDB" id="A0A9P1IHR3"/>
<evidence type="ECO:0000259" key="5">
    <source>
        <dbReference type="PROSITE" id="PS50089"/>
    </source>
</evidence>